<evidence type="ECO:0000256" key="2">
    <source>
        <dbReference type="ARBA" id="ARBA00022833"/>
    </source>
</evidence>
<dbReference type="PROSITE" id="PS00478">
    <property type="entry name" value="LIM_DOMAIN_1"/>
    <property type="match status" value="1"/>
</dbReference>
<keyword evidence="1 5" id="KW-0479">Metal-binding</keyword>
<evidence type="ECO:0000256" key="4">
    <source>
        <dbReference type="ARBA" id="ARBA00037833"/>
    </source>
</evidence>
<dbReference type="Pfam" id="PF00412">
    <property type="entry name" value="LIM"/>
    <property type="match status" value="1"/>
</dbReference>
<accession>A0A914I535</accession>
<keyword evidence="8" id="KW-1185">Reference proteome</keyword>
<evidence type="ECO:0000256" key="5">
    <source>
        <dbReference type="PROSITE-ProRule" id="PRU00125"/>
    </source>
</evidence>
<dbReference type="GO" id="GO:0031430">
    <property type="term" value="C:M band"/>
    <property type="evidence" value="ECO:0007669"/>
    <property type="project" value="UniProtKB-SubCell"/>
</dbReference>
<organism evidence="8 9">
    <name type="scientific">Globodera rostochiensis</name>
    <name type="common">Golden nematode worm</name>
    <name type="synonym">Heterodera rostochiensis</name>
    <dbReference type="NCBI Taxonomy" id="31243"/>
    <lineage>
        <taxon>Eukaryota</taxon>
        <taxon>Metazoa</taxon>
        <taxon>Ecdysozoa</taxon>
        <taxon>Nematoda</taxon>
        <taxon>Chromadorea</taxon>
        <taxon>Rhabditida</taxon>
        <taxon>Tylenchina</taxon>
        <taxon>Tylenchomorpha</taxon>
        <taxon>Tylenchoidea</taxon>
        <taxon>Heteroderidae</taxon>
        <taxon>Heteroderinae</taxon>
        <taxon>Globodera</taxon>
    </lineage>
</organism>
<evidence type="ECO:0000256" key="1">
    <source>
        <dbReference type="ARBA" id="ARBA00022723"/>
    </source>
</evidence>
<comment type="subcellular location">
    <subcellularLocation>
        <location evidence="4">Cytoplasm</location>
        <location evidence="4">Myofibril</location>
        <location evidence="4">Sarcomere</location>
        <location evidence="4">M line</location>
    </subcellularLocation>
</comment>
<name>A0A914I535_GLORO</name>
<protein>
    <submittedName>
        <fullName evidence="9">LIM zinc-binding domain-containing protein</fullName>
    </submittedName>
</protein>
<keyword evidence="3 5" id="KW-0440">LIM domain</keyword>
<feature type="domain" description="LIM zinc-binding" evidence="7">
    <location>
        <begin position="275"/>
        <end position="341"/>
    </location>
</feature>
<dbReference type="GO" id="GO:0055120">
    <property type="term" value="C:striated muscle dense body"/>
    <property type="evidence" value="ECO:0007669"/>
    <property type="project" value="UniProtKB-ARBA"/>
</dbReference>
<evidence type="ECO:0000259" key="7">
    <source>
        <dbReference type="PROSITE" id="PS50023"/>
    </source>
</evidence>
<dbReference type="PROSITE" id="PS50023">
    <property type="entry name" value="LIM_DOMAIN_2"/>
    <property type="match status" value="1"/>
</dbReference>
<reference evidence="9" key="1">
    <citation type="submission" date="2022-11" db="UniProtKB">
        <authorList>
            <consortium name="WormBaseParasite"/>
        </authorList>
    </citation>
    <scope>IDENTIFICATION</scope>
</reference>
<dbReference type="AlphaFoldDB" id="A0A914I535"/>
<evidence type="ECO:0000313" key="8">
    <source>
        <dbReference type="Proteomes" id="UP000887572"/>
    </source>
</evidence>
<sequence>MAGWLAGCLINSRPSSVILLRFWGALIEQKPFNCHKPSSKTFHRRVFSSSGHKTKVNKMSFPQEFARSESRTSRTSVPGEHAGAVHSTLRALERDVNKTTELIRRHQDQQLLDKRTFQGEMEVSGRIEVQPQESWLNLRLKSVSTEDLKKELGRVKDEQRQNAYHDTLAALVYDVNATAEVLRRGSLKRKKPKSHEEVEYRLRLTPAPDDTELYQHAEVPALEPEDEFTVEHVKKDYDVDLLDESQISSLKRRARSATPRRTLNIEPAGPQGPIPVCAFCQEEIDGPVLTALAPNATKAQKFHPYHFMCCYCQKALNLHGTFREHERRPYCHDCFYKLWNGLVYEPDVNQRNVEKLI</sequence>
<dbReference type="SMART" id="SM00132">
    <property type="entry name" value="LIM"/>
    <property type="match status" value="1"/>
</dbReference>
<evidence type="ECO:0000313" key="9">
    <source>
        <dbReference type="WBParaSite" id="Gr19_v10_g6692.t1"/>
    </source>
</evidence>
<dbReference type="Proteomes" id="UP000887572">
    <property type="component" value="Unplaced"/>
</dbReference>
<dbReference type="Gene3D" id="2.10.110.10">
    <property type="entry name" value="Cysteine Rich Protein"/>
    <property type="match status" value="1"/>
</dbReference>
<dbReference type="CDD" id="cd09339">
    <property type="entry name" value="LIM4_Paxillin_like"/>
    <property type="match status" value="1"/>
</dbReference>
<evidence type="ECO:0000256" key="6">
    <source>
        <dbReference type="SAM" id="MobiDB-lite"/>
    </source>
</evidence>
<dbReference type="WBParaSite" id="Gr19_v10_g6692.t1">
    <property type="protein sequence ID" value="Gr19_v10_g6692.t1"/>
    <property type="gene ID" value="Gr19_v10_g6692"/>
</dbReference>
<keyword evidence="2 5" id="KW-0862">Zinc</keyword>
<feature type="region of interest" description="Disordered" evidence="6">
    <location>
        <begin position="64"/>
        <end position="83"/>
    </location>
</feature>
<evidence type="ECO:0000256" key="3">
    <source>
        <dbReference type="ARBA" id="ARBA00023038"/>
    </source>
</evidence>
<dbReference type="InterPro" id="IPR001781">
    <property type="entry name" value="Znf_LIM"/>
</dbReference>
<dbReference type="GO" id="GO:0046872">
    <property type="term" value="F:metal ion binding"/>
    <property type="evidence" value="ECO:0007669"/>
    <property type="project" value="UniProtKB-KW"/>
</dbReference>
<dbReference type="FunFam" id="2.10.110.10:FF:000009">
    <property type="entry name" value="Paxillin isoform 1"/>
    <property type="match status" value="1"/>
</dbReference>
<proteinExistence type="predicted"/>